<feature type="signal peptide" evidence="1">
    <location>
        <begin position="1"/>
        <end position="26"/>
    </location>
</feature>
<name>A0A0M3K998_ANISI</name>
<evidence type="ECO:0000313" key="3">
    <source>
        <dbReference type="Proteomes" id="UP000267096"/>
    </source>
</evidence>
<dbReference type="Proteomes" id="UP000267096">
    <property type="component" value="Unassembled WGS sequence"/>
</dbReference>
<sequence>MSSTRALVVALVLLQLLNVFFMTTNAYLSDGQLDRFKRQYGYGGGYSNYGGGVDNNYGGTDIGSINTDNTDITVY</sequence>
<dbReference type="EMBL" id="UYRR01033584">
    <property type="protein sequence ID" value="VDK59117.1"/>
    <property type="molecule type" value="Genomic_DNA"/>
</dbReference>
<protein>
    <submittedName>
        <fullName evidence="2 4">Uncharacterized protein</fullName>
    </submittedName>
</protein>
<evidence type="ECO:0000313" key="2">
    <source>
        <dbReference type="EMBL" id="VDK59117.1"/>
    </source>
</evidence>
<evidence type="ECO:0000313" key="4">
    <source>
        <dbReference type="WBParaSite" id="ASIM_0001754001-mRNA-1"/>
    </source>
</evidence>
<keyword evidence="3" id="KW-1185">Reference proteome</keyword>
<organism evidence="4">
    <name type="scientific">Anisakis simplex</name>
    <name type="common">Herring worm</name>
    <dbReference type="NCBI Taxonomy" id="6269"/>
    <lineage>
        <taxon>Eukaryota</taxon>
        <taxon>Metazoa</taxon>
        <taxon>Ecdysozoa</taxon>
        <taxon>Nematoda</taxon>
        <taxon>Chromadorea</taxon>
        <taxon>Rhabditida</taxon>
        <taxon>Spirurina</taxon>
        <taxon>Ascaridomorpha</taxon>
        <taxon>Ascaridoidea</taxon>
        <taxon>Anisakidae</taxon>
        <taxon>Anisakis</taxon>
        <taxon>Anisakis simplex complex</taxon>
    </lineage>
</organism>
<keyword evidence="1" id="KW-0732">Signal</keyword>
<feature type="chain" id="PRO_5043121315" evidence="1">
    <location>
        <begin position="27"/>
        <end position="75"/>
    </location>
</feature>
<reference evidence="4" key="1">
    <citation type="submission" date="2017-02" db="UniProtKB">
        <authorList>
            <consortium name="WormBaseParasite"/>
        </authorList>
    </citation>
    <scope>IDENTIFICATION</scope>
</reference>
<evidence type="ECO:0000256" key="1">
    <source>
        <dbReference type="SAM" id="SignalP"/>
    </source>
</evidence>
<gene>
    <name evidence="2" type="ORF">ASIM_LOCUS16948</name>
</gene>
<accession>A0A0M3K998</accession>
<reference evidence="2 3" key="2">
    <citation type="submission" date="2018-11" db="EMBL/GenBank/DDBJ databases">
        <authorList>
            <consortium name="Pathogen Informatics"/>
        </authorList>
    </citation>
    <scope>NUCLEOTIDE SEQUENCE [LARGE SCALE GENOMIC DNA]</scope>
</reference>
<proteinExistence type="predicted"/>
<dbReference type="WBParaSite" id="ASIM_0001754001-mRNA-1">
    <property type="protein sequence ID" value="ASIM_0001754001-mRNA-1"/>
    <property type="gene ID" value="ASIM_0001754001"/>
</dbReference>
<dbReference type="AlphaFoldDB" id="A0A0M3K998"/>